<dbReference type="AlphaFoldDB" id="A0AAE0MCS7"/>
<keyword evidence="6" id="KW-1185">Reference proteome</keyword>
<dbReference type="EMBL" id="JAUEDM010000002">
    <property type="protein sequence ID" value="KAK3326284.1"/>
    <property type="molecule type" value="Genomic_DNA"/>
</dbReference>
<comment type="caution">
    <text evidence="5">The sequence shown here is derived from an EMBL/GenBank/DDBJ whole genome shotgun (WGS) entry which is preliminary data.</text>
</comment>
<protein>
    <submittedName>
        <fullName evidence="5">WD40-repeat-containing domain protein</fullName>
    </submittedName>
</protein>
<feature type="compositionally biased region" description="Polar residues" evidence="4">
    <location>
        <begin position="271"/>
        <end position="292"/>
    </location>
</feature>
<dbReference type="Pfam" id="PF23627">
    <property type="entry name" value="LisH_WDR26"/>
    <property type="match status" value="1"/>
</dbReference>
<evidence type="ECO:0000256" key="1">
    <source>
        <dbReference type="ARBA" id="ARBA00022574"/>
    </source>
</evidence>
<feature type="compositionally biased region" description="Polar residues" evidence="4">
    <location>
        <begin position="823"/>
        <end position="840"/>
    </location>
</feature>
<feature type="region of interest" description="Disordered" evidence="4">
    <location>
        <begin position="121"/>
        <end position="305"/>
    </location>
</feature>
<keyword evidence="2" id="KW-0677">Repeat</keyword>
<feature type="compositionally biased region" description="Polar residues" evidence="4">
    <location>
        <begin position="219"/>
        <end position="232"/>
    </location>
</feature>
<dbReference type="CDD" id="cd00200">
    <property type="entry name" value="WD40"/>
    <property type="match status" value="1"/>
</dbReference>
<organism evidence="5 6">
    <name type="scientific">Apodospora peruviana</name>
    <dbReference type="NCBI Taxonomy" id="516989"/>
    <lineage>
        <taxon>Eukaryota</taxon>
        <taxon>Fungi</taxon>
        <taxon>Dikarya</taxon>
        <taxon>Ascomycota</taxon>
        <taxon>Pezizomycotina</taxon>
        <taxon>Sordariomycetes</taxon>
        <taxon>Sordariomycetidae</taxon>
        <taxon>Sordariales</taxon>
        <taxon>Lasiosphaeriaceae</taxon>
        <taxon>Apodospora</taxon>
    </lineage>
</organism>
<evidence type="ECO:0000256" key="2">
    <source>
        <dbReference type="ARBA" id="ARBA00022737"/>
    </source>
</evidence>
<dbReference type="PANTHER" id="PTHR22838:SF0">
    <property type="entry name" value="WD REPEAT-CONTAINING PROTEIN 26"/>
    <property type="match status" value="1"/>
</dbReference>
<reference evidence="5" key="2">
    <citation type="submission" date="2023-06" db="EMBL/GenBank/DDBJ databases">
        <authorList>
            <consortium name="Lawrence Berkeley National Laboratory"/>
            <person name="Haridas S."/>
            <person name="Hensen N."/>
            <person name="Bonometti L."/>
            <person name="Westerberg I."/>
            <person name="Brannstrom I.O."/>
            <person name="Guillou S."/>
            <person name="Cros-Aarteil S."/>
            <person name="Calhoun S."/>
            <person name="Kuo A."/>
            <person name="Mondo S."/>
            <person name="Pangilinan J."/>
            <person name="Riley R."/>
            <person name="Labutti K."/>
            <person name="Andreopoulos B."/>
            <person name="Lipzen A."/>
            <person name="Chen C."/>
            <person name="Yanf M."/>
            <person name="Daum C."/>
            <person name="Ng V."/>
            <person name="Clum A."/>
            <person name="Steindorff A."/>
            <person name="Ohm R."/>
            <person name="Martin F."/>
            <person name="Silar P."/>
            <person name="Natvig D."/>
            <person name="Lalanne C."/>
            <person name="Gautier V."/>
            <person name="Ament-Velasquez S.L."/>
            <person name="Kruys A."/>
            <person name="Hutchinson M.I."/>
            <person name="Powell A.J."/>
            <person name="Barry K."/>
            <person name="Miller A.N."/>
            <person name="Grigoriev I.V."/>
            <person name="Debuchy R."/>
            <person name="Gladieux P."/>
            <person name="Thoren M.H."/>
            <person name="Johannesson H."/>
        </authorList>
    </citation>
    <scope>NUCLEOTIDE SEQUENCE</scope>
    <source>
        <strain evidence="5">CBS 118394</strain>
    </source>
</reference>
<accession>A0AAE0MCS7</accession>
<proteinExistence type="predicted"/>
<gene>
    <name evidence="5" type="ORF">B0H66DRAFT_600417</name>
</gene>
<feature type="compositionally biased region" description="Polar residues" evidence="4">
    <location>
        <begin position="163"/>
        <end position="173"/>
    </location>
</feature>
<dbReference type="SMART" id="SM00320">
    <property type="entry name" value="WD40"/>
    <property type="match status" value="7"/>
</dbReference>
<feature type="repeat" description="WD" evidence="3">
    <location>
        <begin position="781"/>
        <end position="823"/>
    </location>
</feature>
<feature type="repeat" description="WD" evidence="3">
    <location>
        <begin position="569"/>
        <end position="610"/>
    </location>
</feature>
<name>A0AAE0MCS7_9PEZI</name>
<feature type="region of interest" description="Disordered" evidence="4">
    <location>
        <begin position="58"/>
        <end position="80"/>
    </location>
</feature>
<dbReference type="PANTHER" id="PTHR22838">
    <property type="entry name" value="WD REPEAT PROTEIN 26-RELATED"/>
    <property type="match status" value="1"/>
</dbReference>
<evidence type="ECO:0000256" key="4">
    <source>
        <dbReference type="SAM" id="MobiDB-lite"/>
    </source>
</evidence>
<dbReference type="InterPro" id="IPR019775">
    <property type="entry name" value="WD40_repeat_CS"/>
</dbReference>
<dbReference type="PROSITE" id="PS50082">
    <property type="entry name" value="WD_REPEATS_2"/>
    <property type="match status" value="3"/>
</dbReference>
<feature type="compositionally biased region" description="Low complexity" evidence="4">
    <location>
        <begin position="174"/>
        <end position="189"/>
    </location>
</feature>
<dbReference type="InterPro" id="IPR051350">
    <property type="entry name" value="WD_repeat-ST_regulator"/>
</dbReference>
<dbReference type="PROSITE" id="PS50294">
    <property type="entry name" value="WD_REPEATS_REGION"/>
    <property type="match status" value="2"/>
</dbReference>
<dbReference type="SUPFAM" id="SSF50978">
    <property type="entry name" value="WD40 repeat-like"/>
    <property type="match status" value="1"/>
</dbReference>
<dbReference type="Pfam" id="PF00400">
    <property type="entry name" value="WD40"/>
    <property type="match status" value="5"/>
</dbReference>
<evidence type="ECO:0000313" key="6">
    <source>
        <dbReference type="Proteomes" id="UP001283341"/>
    </source>
</evidence>
<dbReference type="Proteomes" id="UP001283341">
    <property type="component" value="Unassembled WGS sequence"/>
</dbReference>
<feature type="compositionally biased region" description="Polar residues" evidence="4">
    <location>
        <begin position="123"/>
        <end position="138"/>
    </location>
</feature>
<keyword evidence="1 3" id="KW-0853">WD repeat</keyword>
<feature type="compositionally biased region" description="Basic and acidic residues" evidence="4">
    <location>
        <begin position="844"/>
        <end position="856"/>
    </location>
</feature>
<reference evidence="5" key="1">
    <citation type="journal article" date="2023" name="Mol. Phylogenet. Evol.">
        <title>Genome-scale phylogeny and comparative genomics of the fungal order Sordariales.</title>
        <authorList>
            <person name="Hensen N."/>
            <person name="Bonometti L."/>
            <person name="Westerberg I."/>
            <person name="Brannstrom I.O."/>
            <person name="Guillou S."/>
            <person name="Cros-Aarteil S."/>
            <person name="Calhoun S."/>
            <person name="Haridas S."/>
            <person name="Kuo A."/>
            <person name="Mondo S."/>
            <person name="Pangilinan J."/>
            <person name="Riley R."/>
            <person name="LaButti K."/>
            <person name="Andreopoulos B."/>
            <person name="Lipzen A."/>
            <person name="Chen C."/>
            <person name="Yan M."/>
            <person name="Daum C."/>
            <person name="Ng V."/>
            <person name="Clum A."/>
            <person name="Steindorff A."/>
            <person name="Ohm R.A."/>
            <person name="Martin F."/>
            <person name="Silar P."/>
            <person name="Natvig D.O."/>
            <person name="Lalanne C."/>
            <person name="Gautier V."/>
            <person name="Ament-Velasquez S.L."/>
            <person name="Kruys A."/>
            <person name="Hutchinson M.I."/>
            <person name="Powell A.J."/>
            <person name="Barry K."/>
            <person name="Miller A.N."/>
            <person name="Grigoriev I.V."/>
            <person name="Debuchy R."/>
            <person name="Gladieux P."/>
            <person name="Hiltunen Thoren M."/>
            <person name="Johannesson H."/>
        </authorList>
    </citation>
    <scope>NUCLEOTIDE SEQUENCE</scope>
    <source>
        <strain evidence="5">CBS 118394</strain>
    </source>
</reference>
<dbReference type="GO" id="GO:0043161">
    <property type="term" value="P:proteasome-mediated ubiquitin-dependent protein catabolic process"/>
    <property type="evidence" value="ECO:0007669"/>
    <property type="project" value="TreeGrafter"/>
</dbReference>
<evidence type="ECO:0000313" key="5">
    <source>
        <dbReference type="EMBL" id="KAK3326284.1"/>
    </source>
</evidence>
<dbReference type="InterPro" id="IPR015943">
    <property type="entry name" value="WD40/YVTN_repeat-like_dom_sf"/>
</dbReference>
<dbReference type="InterPro" id="IPR001680">
    <property type="entry name" value="WD40_rpt"/>
</dbReference>
<dbReference type="Gene3D" id="2.130.10.10">
    <property type="entry name" value="YVTN repeat-like/Quinoprotein amine dehydrogenase"/>
    <property type="match status" value="1"/>
</dbReference>
<dbReference type="InterPro" id="IPR036322">
    <property type="entry name" value="WD40_repeat_dom_sf"/>
</dbReference>
<dbReference type="PROSITE" id="PS00678">
    <property type="entry name" value="WD_REPEATS_1"/>
    <property type="match status" value="1"/>
</dbReference>
<sequence>MSLERTYATAKLDIHFSPSAALILYTLDSVPSILPVPDDSITPVLQVSLAFEPTRFVPCSDPHPGANPPYDQQQHQRPPADDGTLLIRYRQTHQLQANYFSHITPLRERRSVPRPKFIAVAEQTPNSALTYSPSTSDDPSIPHPRISSFDTGSSARPPPFPTAQPSRPQSRNQTSSAPSRSSHTSSSPRDPTQPLLQILGRRRRSEDSEGAEAGEVDATASSLVTGRASTRQNPKRRRAGSMLADVDGQDASNGARRAVSNGSRAEEDFAASTSNGVRKTTAESMNGSTQNGKEVAHARPSTYHGNDREEVTRILIQALSDMGYHAAADSVSRDSGYELESPTVAAFRTAVLSGAWGRAEELLSGAVSTGERQQLGNGLVLATGADRNVMRIWLRQQKYLEHLERRETSRALTVLRGELTPLCSEQHQKVHFLSSLLMCQTAEDLKAKANWDGAYGESRHILLSELSKCISPSVMLPEHRLAVLLDQVKESQISNCLFHTSSQPPSLYSDHVCDRSQFPSEVLVELDKHSGEVWQLGFSHDGTRLASCGMDRNAIIWRVPSFDVMHKLEAAESGEVCNIAWSPDDTMLITCGRDRYAKIWNAETGACIKTLDRFEEPVSSCVWLPDCRSFITGSFDKDRSLCQWDLNGNRLHIWTRKHRTEDLAISPNGHWMVAMDEQNRLHVYNIISRAQEYELDVGTRPTSISISADSRLLLVNKTDGEARLFDILSREAIQVYRGHSGGEYTIRSAFGGANESFVISGSEDGHVCIWHKASGIPVERLEAHQPRCNSVCWNPADSCMFATCGDDGKIKIWSNKERKRTLSQKSSNGTTGRTGPQNGWRNLGELDHHHGDMGDM</sequence>
<feature type="repeat" description="WD" evidence="3">
    <location>
        <begin position="526"/>
        <end position="567"/>
    </location>
</feature>
<dbReference type="GO" id="GO:0034657">
    <property type="term" value="C:GID complex"/>
    <property type="evidence" value="ECO:0007669"/>
    <property type="project" value="TreeGrafter"/>
</dbReference>
<evidence type="ECO:0000256" key="3">
    <source>
        <dbReference type="PROSITE-ProRule" id="PRU00221"/>
    </source>
</evidence>
<feature type="region of interest" description="Disordered" evidence="4">
    <location>
        <begin position="818"/>
        <end position="856"/>
    </location>
</feature>